<dbReference type="EMBL" id="LN650648">
    <property type="protein sequence ID" value="CEI72340.1"/>
    <property type="molecule type" value="Genomic_DNA"/>
</dbReference>
<dbReference type="NCBIfam" id="NF040741">
    <property type="entry name" value="ornith_OrtB"/>
    <property type="match status" value="1"/>
</dbReference>
<dbReference type="FunFam" id="3.40.50.1100:FF:000051">
    <property type="entry name" value="2-amino-4-ketopentanoate thiolase beta subunit"/>
    <property type="match status" value="1"/>
</dbReference>
<reference evidence="4 5" key="1">
    <citation type="submission" date="2014-09" db="EMBL/GenBank/DDBJ databases">
        <authorList>
            <person name="Hornung B.V."/>
        </authorList>
    </citation>
    <scope>NUCLEOTIDE SEQUENCE [LARGE SCALE GENOMIC DNA]</scope>
    <source>
        <strain evidence="4 5">FRIFI</strain>
    </source>
</reference>
<gene>
    <name evidence="4" type="ORF">FRIFI_0796</name>
</gene>
<dbReference type="RefSeq" id="WP_166505050.1">
    <property type="nucleotide sequence ID" value="NZ_JAKNTL010000007.1"/>
</dbReference>
<dbReference type="InterPro" id="IPR050214">
    <property type="entry name" value="Cys_Synth/Cystath_Beta-Synth"/>
</dbReference>
<dbReference type="InterPro" id="IPR053471">
    <property type="entry name" value="AKP_thiolase_beta"/>
</dbReference>
<comment type="cofactor">
    <cofactor evidence="1">
        <name>pyridoxal 5'-phosphate</name>
        <dbReference type="ChEBI" id="CHEBI:597326"/>
    </cofactor>
</comment>
<evidence type="ECO:0000256" key="1">
    <source>
        <dbReference type="ARBA" id="ARBA00001933"/>
    </source>
</evidence>
<evidence type="ECO:0000256" key="2">
    <source>
        <dbReference type="ARBA" id="ARBA00022898"/>
    </source>
</evidence>
<sequence length="472" mass="51513">MKDNSYSAVMSRKNEIMKNAIGIDYTKFENEGISFDYEKMMKETGYSLSEIEKIQGNFAVGNTPLIELKNITKLARKVSPKGKGAKIFVKDEACNASGSFKARRAATAVYHAKKMGYKGVIAATSGNYGAAVASQAAMQGLKCIIVQECYDSNGIGQPEIIEKARKCEAYGAEVVQLTVGPELFYTFLTLLEETGYFNASLYSPFGIAGVETLGYEIAMQCREKLGKDPDVVVCTNAGGGNLTGTARGLKKAGATDVKVVGASVNLKGLHMASDTQFNKKSFTTGHTGFGIPFCTWPDRSDVPRSAARPLRYMDRYLTVSQGEVFYMTELLAQLEGIERGPAGNTSLAVAFSLARELDEDQIIVVQETEYTGAGKHINPQLTFARENGIEIKFGNPQDEVCGENLILPSHPSMIKAVDLDMNKIKKSYIKNAIKNNNVSKLNNEDIEFLAKDCKCDIEFVKNVANEILVKGK</sequence>
<dbReference type="CDD" id="cd00640">
    <property type="entry name" value="Trp-synth-beta_II"/>
    <property type="match status" value="1"/>
</dbReference>
<dbReference type="SUPFAM" id="SSF53686">
    <property type="entry name" value="Tryptophan synthase beta subunit-like PLP-dependent enzymes"/>
    <property type="match status" value="1"/>
</dbReference>
<name>A0A2P2BPS1_9FIRM</name>
<dbReference type="PANTHER" id="PTHR10314">
    <property type="entry name" value="CYSTATHIONINE BETA-SYNTHASE"/>
    <property type="match status" value="1"/>
</dbReference>
<evidence type="ECO:0000313" key="5">
    <source>
        <dbReference type="Proteomes" id="UP000245695"/>
    </source>
</evidence>
<keyword evidence="5" id="KW-1185">Reference proteome</keyword>
<accession>A0A2P2BPS1</accession>
<feature type="domain" description="Tryptophan synthase beta chain-like PALP" evidence="3">
    <location>
        <begin position="59"/>
        <end position="365"/>
    </location>
</feature>
<dbReference type="GO" id="GO:1901605">
    <property type="term" value="P:alpha-amino acid metabolic process"/>
    <property type="evidence" value="ECO:0007669"/>
    <property type="project" value="UniProtKB-ARBA"/>
</dbReference>
<protein>
    <submittedName>
        <fullName evidence="4">Threonine synthase</fullName>
    </submittedName>
</protein>
<dbReference type="AlphaFoldDB" id="A0A2P2BPS1"/>
<proteinExistence type="predicted"/>
<evidence type="ECO:0000313" key="4">
    <source>
        <dbReference type="EMBL" id="CEI72340.1"/>
    </source>
</evidence>
<evidence type="ECO:0000259" key="3">
    <source>
        <dbReference type="Pfam" id="PF00291"/>
    </source>
</evidence>
<organism evidence="4 5">
    <name type="scientific">Romboutsia hominis</name>
    <dbReference type="NCBI Taxonomy" id="1507512"/>
    <lineage>
        <taxon>Bacteria</taxon>
        <taxon>Bacillati</taxon>
        <taxon>Bacillota</taxon>
        <taxon>Clostridia</taxon>
        <taxon>Peptostreptococcales</taxon>
        <taxon>Peptostreptococcaceae</taxon>
        <taxon>Romboutsia</taxon>
    </lineage>
</organism>
<dbReference type="Proteomes" id="UP000245695">
    <property type="component" value="Chromosome 1"/>
</dbReference>
<dbReference type="Pfam" id="PF00291">
    <property type="entry name" value="PALP"/>
    <property type="match status" value="1"/>
</dbReference>
<dbReference type="Gene3D" id="3.40.50.1100">
    <property type="match status" value="2"/>
</dbReference>
<dbReference type="InterPro" id="IPR001926">
    <property type="entry name" value="TrpB-like_PALP"/>
</dbReference>
<dbReference type="KEGG" id="rhom:FRIFI_0796"/>
<dbReference type="InterPro" id="IPR036052">
    <property type="entry name" value="TrpB-like_PALP_sf"/>
</dbReference>
<keyword evidence="2" id="KW-0663">Pyridoxal phosphate</keyword>